<comment type="caution">
    <text evidence="3">The sequence shown here is derived from an EMBL/GenBank/DDBJ whole genome shotgun (WGS) entry which is preliminary data.</text>
</comment>
<protein>
    <submittedName>
        <fullName evidence="3">Universal stress protein</fullName>
    </submittedName>
</protein>
<evidence type="ECO:0000256" key="1">
    <source>
        <dbReference type="ARBA" id="ARBA00008791"/>
    </source>
</evidence>
<dbReference type="InterPro" id="IPR006016">
    <property type="entry name" value="UspA"/>
</dbReference>
<dbReference type="EMBL" id="JACVQF010000217">
    <property type="protein sequence ID" value="MBD0422725.1"/>
    <property type="molecule type" value="Genomic_DNA"/>
</dbReference>
<dbReference type="Gene3D" id="3.40.50.620">
    <property type="entry name" value="HUPs"/>
    <property type="match status" value="2"/>
</dbReference>
<dbReference type="InterPro" id="IPR014729">
    <property type="entry name" value="Rossmann-like_a/b/a_fold"/>
</dbReference>
<dbReference type="AlphaFoldDB" id="A0A926QTC1"/>
<dbReference type="Proteomes" id="UP000621210">
    <property type="component" value="Unassembled WGS sequence"/>
</dbReference>
<feature type="domain" description="UspA" evidence="2">
    <location>
        <begin position="153"/>
        <end position="284"/>
    </location>
</feature>
<name>A0A926QTC1_9ACTN</name>
<feature type="domain" description="UspA" evidence="2">
    <location>
        <begin position="4"/>
        <end position="139"/>
    </location>
</feature>
<accession>A0A926QTC1</accession>
<dbReference type="RefSeq" id="WP_188183696.1">
    <property type="nucleotide sequence ID" value="NZ_JACVQF010000217.1"/>
</dbReference>
<organism evidence="3 4">
    <name type="scientific">Streptomyces griseicoloratus</name>
    <dbReference type="NCBI Taxonomy" id="2752516"/>
    <lineage>
        <taxon>Bacteria</taxon>
        <taxon>Bacillati</taxon>
        <taxon>Actinomycetota</taxon>
        <taxon>Actinomycetes</taxon>
        <taxon>Kitasatosporales</taxon>
        <taxon>Streptomycetaceae</taxon>
        <taxon>Streptomyces</taxon>
    </lineage>
</organism>
<dbReference type="Pfam" id="PF00582">
    <property type="entry name" value="Usp"/>
    <property type="match status" value="2"/>
</dbReference>
<evidence type="ECO:0000259" key="2">
    <source>
        <dbReference type="Pfam" id="PF00582"/>
    </source>
</evidence>
<gene>
    <name evidence="3" type="ORF">H0H10_26820</name>
</gene>
<dbReference type="SUPFAM" id="SSF52402">
    <property type="entry name" value="Adenine nucleotide alpha hydrolases-like"/>
    <property type="match status" value="2"/>
</dbReference>
<sequence>MNLPLVVGVDGSEPSLQAVDWAADEATLHGLPLHVVFASLWERYEGAALARSLGKPSALLRAEDIVRAAARRARNRRPDVQVTTAVVPEEAEYALARAGREAFGLVVGNRGRSGLAGLLLGSVSLTLAAGATCPVIVIRGSHGSGALAGRQGRIVVGVGEAPAAALRFAYAEARLRAVPLEAVRAWRCPAHETVDHPLLTGEPARLYEERAAKELEAALADAPRDVDLRRRTAEGPARSVLPAASREAALLIVGRRRPGQFEPQLGRVAYTVLHHAACPVVVVPEQV</sequence>
<dbReference type="PRINTS" id="PR01438">
    <property type="entry name" value="UNVRSLSTRESS"/>
</dbReference>
<reference evidence="3" key="1">
    <citation type="submission" date="2020-09" db="EMBL/GenBank/DDBJ databases">
        <title>Streptomyces grisecoloratus sp. nov., isolated from cotton soil.</title>
        <authorList>
            <person name="Xing L."/>
        </authorList>
    </citation>
    <scope>NUCLEOTIDE SEQUENCE</scope>
    <source>
        <strain evidence="3">TRM S81-3</strain>
    </source>
</reference>
<evidence type="ECO:0000313" key="3">
    <source>
        <dbReference type="EMBL" id="MBD0422725.1"/>
    </source>
</evidence>
<reference evidence="3" key="2">
    <citation type="submission" date="2020-09" db="EMBL/GenBank/DDBJ databases">
        <authorList>
            <person name="Luo X."/>
        </authorList>
    </citation>
    <scope>NUCLEOTIDE SEQUENCE</scope>
    <source>
        <strain evidence="3">TRM S81-3</strain>
    </source>
</reference>
<comment type="similarity">
    <text evidence="1">Belongs to the universal stress protein A family.</text>
</comment>
<proteinExistence type="inferred from homology"/>
<dbReference type="PANTHER" id="PTHR46553">
    <property type="entry name" value="ADENINE NUCLEOTIDE ALPHA HYDROLASES-LIKE SUPERFAMILY PROTEIN"/>
    <property type="match status" value="1"/>
</dbReference>
<dbReference type="PANTHER" id="PTHR46553:SF3">
    <property type="entry name" value="ADENINE NUCLEOTIDE ALPHA HYDROLASES-LIKE SUPERFAMILY PROTEIN"/>
    <property type="match status" value="1"/>
</dbReference>
<dbReference type="InterPro" id="IPR006015">
    <property type="entry name" value="Universal_stress_UspA"/>
</dbReference>
<keyword evidence="4" id="KW-1185">Reference proteome</keyword>
<evidence type="ECO:0000313" key="4">
    <source>
        <dbReference type="Proteomes" id="UP000621210"/>
    </source>
</evidence>